<name>A0AAF3F4R2_9BILA</name>
<dbReference type="Gene3D" id="1.20.1070.10">
    <property type="entry name" value="Rhodopsin 7-helix transmembrane proteins"/>
    <property type="match status" value="1"/>
</dbReference>
<dbReference type="InterPro" id="IPR017452">
    <property type="entry name" value="GPCR_Rhodpsn_7TM"/>
</dbReference>
<dbReference type="InterPro" id="IPR000276">
    <property type="entry name" value="GPCR_Rhodpsn"/>
</dbReference>
<keyword evidence="5" id="KW-0297">G-protein coupled receptor</keyword>
<keyword evidence="11" id="KW-1185">Reference proteome</keyword>
<dbReference type="WBParaSite" id="MBELARI_LOCUS21583">
    <property type="protein sequence ID" value="MBELARI_LOCUS21583"/>
    <property type="gene ID" value="MBELARI_LOCUS21583"/>
</dbReference>
<evidence type="ECO:0000313" key="11">
    <source>
        <dbReference type="Proteomes" id="UP000887575"/>
    </source>
</evidence>
<evidence type="ECO:0000256" key="4">
    <source>
        <dbReference type="ARBA" id="ARBA00022989"/>
    </source>
</evidence>
<dbReference type="InterPro" id="IPR050569">
    <property type="entry name" value="TAAR"/>
</dbReference>
<evidence type="ECO:0000256" key="8">
    <source>
        <dbReference type="ARBA" id="ARBA00023224"/>
    </source>
</evidence>
<feature type="transmembrane region" description="Helical" evidence="9">
    <location>
        <begin position="136"/>
        <end position="154"/>
    </location>
</feature>
<evidence type="ECO:0000313" key="12">
    <source>
        <dbReference type="WBParaSite" id="MBELARI_LOCUS21583"/>
    </source>
</evidence>
<dbReference type="PROSITE" id="PS50262">
    <property type="entry name" value="G_PROTEIN_RECEP_F1_2"/>
    <property type="match status" value="1"/>
</dbReference>
<feature type="transmembrane region" description="Helical" evidence="9">
    <location>
        <begin position="12"/>
        <end position="40"/>
    </location>
</feature>
<evidence type="ECO:0000256" key="7">
    <source>
        <dbReference type="ARBA" id="ARBA00023170"/>
    </source>
</evidence>
<dbReference type="PANTHER" id="PTHR24249">
    <property type="entry name" value="HISTAMINE RECEPTOR-RELATED G-PROTEIN COUPLED RECEPTOR"/>
    <property type="match status" value="1"/>
</dbReference>
<evidence type="ECO:0000256" key="9">
    <source>
        <dbReference type="SAM" id="Phobius"/>
    </source>
</evidence>
<dbReference type="SUPFAM" id="SSF81321">
    <property type="entry name" value="Family A G protein-coupled receptor-like"/>
    <property type="match status" value="1"/>
</dbReference>
<evidence type="ECO:0000256" key="3">
    <source>
        <dbReference type="ARBA" id="ARBA00022692"/>
    </source>
</evidence>
<dbReference type="CDD" id="cd00637">
    <property type="entry name" value="7tm_classA_rhodopsin-like"/>
    <property type="match status" value="1"/>
</dbReference>
<comment type="subcellular location">
    <subcellularLocation>
        <location evidence="1">Cell membrane</location>
        <topology evidence="1">Multi-pass membrane protein</topology>
    </subcellularLocation>
</comment>
<proteinExistence type="predicted"/>
<dbReference type="Proteomes" id="UP000887575">
    <property type="component" value="Unassembled WGS sequence"/>
</dbReference>
<keyword evidence="6 9" id="KW-0472">Membrane</keyword>
<feature type="transmembrane region" description="Helical" evidence="9">
    <location>
        <begin position="94"/>
        <end position="116"/>
    </location>
</feature>
<dbReference type="PANTHER" id="PTHR24249:SF418">
    <property type="entry name" value="G-PROTEIN COUPLED RECEPTORS FAMILY 1 PROFILE DOMAIN-CONTAINING PROTEIN"/>
    <property type="match status" value="1"/>
</dbReference>
<dbReference type="GO" id="GO:0005886">
    <property type="term" value="C:plasma membrane"/>
    <property type="evidence" value="ECO:0007669"/>
    <property type="project" value="UniProtKB-SubCell"/>
</dbReference>
<organism evidence="11 12">
    <name type="scientific">Mesorhabditis belari</name>
    <dbReference type="NCBI Taxonomy" id="2138241"/>
    <lineage>
        <taxon>Eukaryota</taxon>
        <taxon>Metazoa</taxon>
        <taxon>Ecdysozoa</taxon>
        <taxon>Nematoda</taxon>
        <taxon>Chromadorea</taxon>
        <taxon>Rhabditida</taxon>
        <taxon>Rhabditina</taxon>
        <taxon>Rhabditomorpha</taxon>
        <taxon>Rhabditoidea</taxon>
        <taxon>Rhabditidae</taxon>
        <taxon>Mesorhabditinae</taxon>
        <taxon>Mesorhabditis</taxon>
    </lineage>
</organism>
<feature type="domain" description="G-protein coupled receptors family 1 profile" evidence="10">
    <location>
        <begin position="27"/>
        <end position="280"/>
    </location>
</feature>
<dbReference type="GO" id="GO:0004930">
    <property type="term" value="F:G protein-coupled receptor activity"/>
    <property type="evidence" value="ECO:0007669"/>
    <property type="project" value="UniProtKB-KW"/>
</dbReference>
<keyword evidence="3 9" id="KW-0812">Transmembrane</keyword>
<protein>
    <submittedName>
        <fullName evidence="12">G-protein coupled receptors family 1 profile domain-containing protein</fullName>
    </submittedName>
</protein>
<reference evidence="12" key="1">
    <citation type="submission" date="2024-02" db="UniProtKB">
        <authorList>
            <consortium name="WormBaseParasite"/>
        </authorList>
    </citation>
    <scope>IDENTIFICATION</scope>
</reference>
<evidence type="ECO:0000259" key="10">
    <source>
        <dbReference type="PROSITE" id="PS50262"/>
    </source>
</evidence>
<accession>A0AAF3F4R2</accession>
<dbReference type="Pfam" id="PF00001">
    <property type="entry name" value="7tm_1"/>
    <property type="match status" value="1"/>
</dbReference>
<keyword evidence="4 9" id="KW-1133">Transmembrane helix</keyword>
<feature type="transmembrane region" description="Helical" evidence="9">
    <location>
        <begin position="256"/>
        <end position="274"/>
    </location>
</feature>
<evidence type="ECO:0000256" key="5">
    <source>
        <dbReference type="ARBA" id="ARBA00023040"/>
    </source>
</evidence>
<feature type="transmembrane region" description="Helical" evidence="9">
    <location>
        <begin position="52"/>
        <end position="74"/>
    </location>
</feature>
<keyword evidence="8" id="KW-0807">Transducer</keyword>
<feature type="transmembrane region" description="Helical" evidence="9">
    <location>
        <begin position="220"/>
        <end position="244"/>
    </location>
</feature>
<dbReference type="AlphaFoldDB" id="A0AAF3F4R2"/>
<feature type="transmembrane region" description="Helical" evidence="9">
    <location>
        <begin position="174"/>
        <end position="199"/>
    </location>
</feature>
<keyword evidence="7" id="KW-0675">Receptor</keyword>
<evidence type="ECO:0000256" key="2">
    <source>
        <dbReference type="ARBA" id="ARBA00022475"/>
    </source>
</evidence>
<keyword evidence="2" id="KW-1003">Cell membrane</keyword>
<evidence type="ECO:0000256" key="1">
    <source>
        <dbReference type="ARBA" id="ARBA00004651"/>
    </source>
</evidence>
<evidence type="ECO:0000256" key="6">
    <source>
        <dbReference type="ARBA" id="ARBA00023136"/>
    </source>
</evidence>
<sequence length="322" mass="36419">MSHQLTGIQEFLYEICIPAIVILCVLAALFNILIFVSRFYVKTRSSSLELTYSLALSDTWTSTIIAGSLFWNSYKPVVLGIRHESFCFPLTMEAFRTGGLLTGCFHLAALGFVHYLTIVRPFDHVKFMNIRLTQTLIIIIWSVPPLLLIVYFSSHANQGYRNERCMGASFYEALYFRAFVSLVIIVLIMITCALYWNMLRKISSVRTKTGTANPRGRRTVVTAVLIFGTFLIGWLPASIMFILTAKGMPLHGNSSIIVNILSIVVLVNIMGKTLTNPIIYATRIPEIRQFVLQRVFWQIRTQSVVSRRSELTPLKKSSGNCN</sequence>